<keyword evidence="1" id="KW-0812">Transmembrane</keyword>
<keyword evidence="1" id="KW-1133">Transmembrane helix</keyword>
<organism evidence="2 3">
    <name type="scientific">Flavobacterium micromati</name>
    <dbReference type="NCBI Taxonomy" id="229205"/>
    <lineage>
        <taxon>Bacteria</taxon>
        <taxon>Pseudomonadati</taxon>
        <taxon>Bacteroidota</taxon>
        <taxon>Flavobacteriia</taxon>
        <taxon>Flavobacteriales</taxon>
        <taxon>Flavobacteriaceae</taxon>
        <taxon>Flavobacterium</taxon>
    </lineage>
</organism>
<keyword evidence="3" id="KW-1185">Reference proteome</keyword>
<name>A0A1M5I2U6_9FLAO</name>
<dbReference type="RefSeq" id="WP_073017813.1">
    <property type="nucleotide sequence ID" value="NZ_FQWF01000003.1"/>
</dbReference>
<dbReference type="OrthoDB" id="1367059at2"/>
<evidence type="ECO:0000256" key="1">
    <source>
        <dbReference type="SAM" id="Phobius"/>
    </source>
</evidence>
<accession>A0A1M5I2U6</accession>
<keyword evidence="1" id="KW-0472">Membrane</keyword>
<dbReference type="STRING" id="229205.SAMN05444372_103256"/>
<reference evidence="3" key="1">
    <citation type="submission" date="2016-11" db="EMBL/GenBank/DDBJ databases">
        <authorList>
            <person name="Varghese N."/>
            <person name="Submissions S."/>
        </authorList>
    </citation>
    <scope>NUCLEOTIDE SEQUENCE [LARGE SCALE GENOMIC DNA]</scope>
    <source>
        <strain evidence="3">DSM 17659</strain>
    </source>
</reference>
<evidence type="ECO:0000313" key="2">
    <source>
        <dbReference type="EMBL" id="SHG22586.1"/>
    </source>
</evidence>
<protein>
    <submittedName>
        <fullName evidence="2">Uncharacterized protein</fullName>
    </submittedName>
</protein>
<sequence>MKTIINISFKNLRQNYREVYQLLCKESGEKKINTKSKIANDLFLFGDDNYYLLHDFVIQNNLDFTNFDYDKHFESECEFNITIWSIISLILIPLFIVKYILSFLINFLSKDFGNKIHRFNFFLKNYQSDRIDLTMGDLITCKICGKFQLRENFQFVLLKSEIKNQQS</sequence>
<feature type="transmembrane region" description="Helical" evidence="1">
    <location>
        <begin position="81"/>
        <end position="108"/>
    </location>
</feature>
<dbReference type="AlphaFoldDB" id="A0A1M5I2U6"/>
<evidence type="ECO:0000313" key="3">
    <source>
        <dbReference type="Proteomes" id="UP000184020"/>
    </source>
</evidence>
<gene>
    <name evidence="2" type="ORF">SAMN05444372_103256</name>
</gene>
<dbReference type="EMBL" id="FQWF01000003">
    <property type="protein sequence ID" value="SHG22586.1"/>
    <property type="molecule type" value="Genomic_DNA"/>
</dbReference>
<proteinExistence type="predicted"/>
<dbReference type="Proteomes" id="UP000184020">
    <property type="component" value="Unassembled WGS sequence"/>
</dbReference>